<protein>
    <submittedName>
        <fullName evidence="1">Uncharacterized protein</fullName>
    </submittedName>
</protein>
<dbReference type="AlphaFoldDB" id="A0A5E7AKB8"/>
<name>A0A5E7AKB8_PSEFL</name>
<dbReference type="EMBL" id="CABVHQ010000006">
    <property type="protein sequence ID" value="VVN79486.1"/>
    <property type="molecule type" value="Genomic_DNA"/>
</dbReference>
<reference evidence="1 2" key="1">
    <citation type="submission" date="2019-09" db="EMBL/GenBank/DDBJ databases">
        <authorList>
            <person name="Chandra G."/>
            <person name="Truman W A."/>
        </authorList>
    </citation>
    <scope>NUCLEOTIDE SEQUENCE [LARGE SCALE GENOMIC DNA]</scope>
    <source>
        <strain evidence="1">PS691</strain>
    </source>
</reference>
<evidence type="ECO:0000313" key="2">
    <source>
        <dbReference type="Proteomes" id="UP000337909"/>
    </source>
</evidence>
<accession>A0A5E7AKB8</accession>
<organism evidence="1 2">
    <name type="scientific">Pseudomonas fluorescens</name>
    <dbReference type="NCBI Taxonomy" id="294"/>
    <lineage>
        <taxon>Bacteria</taxon>
        <taxon>Pseudomonadati</taxon>
        <taxon>Pseudomonadota</taxon>
        <taxon>Gammaproteobacteria</taxon>
        <taxon>Pseudomonadales</taxon>
        <taxon>Pseudomonadaceae</taxon>
        <taxon>Pseudomonas</taxon>
    </lineage>
</organism>
<evidence type="ECO:0000313" key="1">
    <source>
        <dbReference type="EMBL" id="VVN79486.1"/>
    </source>
</evidence>
<dbReference type="Proteomes" id="UP000337909">
    <property type="component" value="Unassembled WGS sequence"/>
</dbReference>
<sequence>MQSHELAQNRGLVKRSAHRRIAIAERALHFLNP</sequence>
<gene>
    <name evidence="1" type="ORF">PS691_00977</name>
</gene>
<proteinExistence type="predicted"/>